<dbReference type="GO" id="GO:0030170">
    <property type="term" value="F:pyridoxal phosphate binding"/>
    <property type="evidence" value="ECO:0007669"/>
    <property type="project" value="UniProtKB-UniRule"/>
</dbReference>
<feature type="binding site" evidence="5 7">
    <location>
        <position position="509"/>
    </location>
    <ligand>
        <name>substrate</name>
    </ligand>
</feature>
<keyword evidence="3 5" id="KW-0663">Pyridoxal phosphate</keyword>
<dbReference type="SUPFAM" id="SSF51419">
    <property type="entry name" value="PLP-binding barrel"/>
    <property type="match status" value="1"/>
</dbReference>
<dbReference type="InterPro" id="IPR000821">
    <property type="entry name" value="Ala_racemase"/>
</dbReference>
<feature type="modified residue" description="N6-(pyridoxal phosphate)lysine" evidence="5 6">
    <location>
        <position position="234"/>
    </location>
</feature>
<dbReference type="NCBIfam" id="TIGR00492">
    <property type="entry name" value="alr"/>
    <property type="match status" value="1"/>
</dbReference>
<comment type="function">
    <text evidence="5">Catalyzes the interconversion of L-alanine and D-alanine. May also act on other amino acids.</text>
</comment>
<feature type="active site" description="Proton acceptor; specific for L-alanine" evidence="5">
    <location>
        <position position="461"/>
    </location>
</feature>
<comment type="similarity">
    <text evidence="5">Belongs to the alanine racemase family.</text>
</comment>
<name>A0A7C9JI68_9BACT</name>
<dbReference type="SMART" id="SM01005">
    <property type="entry name" value="Ala_racemase_C"/>
    <property type="match status" value="1"/>
</dbReference>
<feature type="compositionally biased region" description="Low complexity" evidence="8">
    <location>
        <begin position="42"/>
        <end position="58"/>
    </location>
</feature>
<evidence type="ECO:0000256" key="2">
    <source>
        <dbReference type="ARBA" id="ARBA00001933"/>
    </source>
</evidence>
<dbReference type="SUPFAM" id="SSF50621">
    <property type="entry name" value="Alanine racemase C-terminal domain-like"/>
    <property type="match status" value="1"/>
</dbReference>
<feature type="compositionally biased region" description="Low complexity" evidence="8">
    <location>
        <begin position="105"/>
        <end position="115"/>
    </location>
</feature>
<dbReference type="PANTHER" id="PTHR30511:SF0">
    <property type="entry name" value="ALANINE RACEMASE, CATABOLIC-RELATED"/>
    <property type="match status" value="1"/>
</dbReference>
<protein>
    <recommendedName>
        <fullName evidence="5">Alanine racemase</fullName>
        <ecNumber evidence="5">5.1.1.1</ecNumber>
    </recommendedName>
</protein>
<evidence type="ECO:0000256" key="4">
    <source>
        <dbReference type="ARBA" id="ARBA00023235"/>
    </source>
</evidence>
<comment type="cofactor">
    <cofactor evidence="2 5 6">
        <name>pyridoxal 5'-phosphate</name>
        <dbReference type="ChEBI" id="CHEBI:597326"/>
    </cofactor>
</comment>
<reference evidence="10" key="1">
    <citation type="submission" date="2018-08" db="EMBL/GenBank/DDBJ databases">
        <title>Murine metabolic-syndrome-specific gut microbial biobank.</title>
        <authorList>
            <person name="Liu C."/>
        </authorList>
    </citation>
    <scope>NUCLEOTIDE SEQUENCE [LARGE SCALE GENOMIC DNA]</scope>
    <source>
        <strain evidence="10">Z82</strain>
    </source>
</reference>
<dbReference type="InterPro" id="IPR001608">
    <property type="entry name" value="Ala_racemase_N"/>
</dbReference>
<dbReference type="EC" id="5.1.1.1" evidence="5"/>
<dbReference type="Gene3D" id="2.40.37.10">
    <property type="entry name" value="Lyase, Ornithine Decarboxylase, Chain A, domain 1"/>
    <property type="match status" value="1"/>
</dbReference>
<proteinExistence type="inferred from homology"/>
<gene>
    <name evidence="10" type="primary">alr</name>
    <name evidence="10" type="ORF">D1639_00515</name>
</gene>
<evidence type="ECO:0000256" key="6">
    <source>
        <dbReference type="PIRSR" id="PIRSR600821-50"/>
    </source>
</evidence>
<dbReference type="GO" id="GO:0005829">
    <property type="term" value="C:cytosol"/>
    <property type="evidence" value="ECO:0007669"/>
    <property type="project" value="TreeGrafter"/>
</dbReference>
<sequence>MANNDLPNGFTGYSRKKPQGFQSAADAIRRNASGVGVSRARGGATPSPWGSSAPSAGSNVPRFAVPAGQKGGLGANPLASLPVIESGGALASVGESVIGGKDGSSQDAPSQSAPSQDREGSAQASFFDGGAFPGVDRREEAASHIDRAPQPPAPAPAQPKSCKAVYGTRGIFAYADDELAPDGSPLFDPAKLATIPETDRRWSWVEVDLTAIRHNVMVARRALTKGAHLCAVVKADAYGHGAVQCAKTALSAGADYLAVATVDEGIQLREGNVFAPVLVLSQPPLESIPLLLAYKLMPSVYDAQFAIAYGEAADSFGVDAPYHLALNTGMNRIGVRHDEVVEFLRHVSFHRALDLVGTFTHFATADCPETLDFQIQARRFVESIQAMVDAGFDPGIVHAANSAATLRYPAVHFDMVRFGIALYGLQPCDETRALADLRPAMSVKARITDMRAVPMSEGVSYGLHYRSPGSVIICTIPIGYADGFRRGLSGRADVILKGRRCRQVGNICMDQCMFEVDMRSSAMRTRVEPQIGDLVTLVGREGESIITMDDLARTLDTITHEVAIGFGCSRMARVYK</sequence>
<evidence type="ECO:0000256" key="8">
    <source>
        <dbReference type="SAM" id="MobiDB-lite"/>
    </source>
</evidence>
<dbReference type="InterPro" id="IPR009006">
    <property type="entry name" value="Ala_racemase/Decarboxylase_C"/>
</dbReference>
<evidence type="ECO:0000256" key="5">
    <source>
        <dbReference type="HAMAP-Rule" id="MF_01201"/>
    </source>
</evidence>
<dbReference type="AlphaFoldDB" id="A0A7C9JI68"/>
<feature type="active site" description="Proton acceptor; specific for D-alanine" evidence="5">
    <location>
        <position position="234"/>
    </location>
</feature>
<dbReference type="InterPro" id="IPR029066">
    <property type="entry name" value="PLP-binding_barrel"/>
</dbReference>
<evidence type="ECO:0000313" key="10">
    <source>
        <dbReference type="EMBL" id="NBI33542.1"/>
    </source>
</evidence>
<feature type="compositionally biased region" description="Basic and acidic residues" evidence="8">
    <location>
        <begin position="135"/>
        <end position="147"/>
    </location>
</feature>
<comment type="pathway">
    <text evidence="5">Amino-acid biosynthesis; D-alanine biosynthesis; D-alanine from L-alanine: step 1/1.</text>
</comment>
<dbReference type="Pfam" id="PF01168">
    <property type="entry name" value="Ala_racemase_N"/>
    <property type="match status" value="1"/>
</dbReference>
<evidence type="ECO:0000256" key="7">
    <source>
        <dbReference type="PIRSR" id="PIRSR600821-52"/>
    </source>
</evidence>
<accession>A0A7C9JI68</accession>
<feature type="binding site" evidence="5 7">
    <location>
        <position position="332"/>
    </location>
    <ligand>
        <name>substrate</name>
    </ligand>
</feature>
<dbReference type="EMBL" id="QWKH01000002">
    <property type="protein sequence ID" value="NBI33542.1"/>
    <property type="molecule type" value="Genomic_DNA"/>
</dbReference>
<keyword evidence="4 5" id="KW-0413">Isomerase</keyword>
<organism evidence="10">
    <name type="scientific">Muribaculaceae bacterium Z82</name>
    <dbReference type="NCBI Taxonomy" id="2304548"/>
    <lineage>
        <taxon>Bacteria</taxon>
        <taxon>Pseudomonadati</taxon>
        <taxon>Bacteroidota</taxon>
        <taxon>Bacteroidia</taxon>
        <taxon>Bacteroidales</taxon>
        <taxon>Muribaculaceae</taxon>
    </lineage>
</organism>
<dbReference type="FunFam" id="3.20.20.10:FF:000002">
    <property type="entry name" value="Alanine racemase"/>
    <property type="match status" value="1"/>
</dbReference>
<feature type="region of interest" description="Disordered" evidence="8">
    <location>
        <begin position="1"/>
        <end position="79"/>
    </location>
</feature>
<comment type="caution">
    <text evidence="10">The sequence shown here is derived from an EMBL/GenBank/DDBJ whole genome shotgun (WGS) entry which is preliminary data.</text>
</comment>
<comment type="catalytic activity">
    <reaction evidence="1 5">
        <text>L-alanine = D-alanine</text>
        <dbReference type="Rhea" id="RHEA:20249"/>
        <dbReference type="ChEBI" id="CHEBI:57416"/>
        <dbReference type="ChEBI" id="CHEBI:57972"/>
        <dbReference type="EC" id="5.1.1.1"/>
    </reaction>
</comment>
<dbReference type="PROSITE" id="PS00395">
    <property type="entry name" value="ALANINE_RACEMASE"/>
    <property type="match status" value="1"/>
</dbReference>
<dbReference type="CDD" id="cd00430">
    <property type="entry name" value="PLPDE_III_AR"/>
    <property type="match status" value="1"/>
</dbReference>
<dbReference type="InterPro" id="IPR011079">
    <property type="entry name" value="Ala_racemase_C"/>
</dbReference>
<evidence type="ECO:0000259" key="9">
    <source>
        <dbReference type="SMART" id="SM01005"/>
    </source>
</evidence>
<feature type="region of interest" description="Disordered" evidence="8">
    <location>
        <begin position="95"/>
        <end position="160"/>
    </location>
</feature>
<dbReference type="PANTHER" id="PTHR30511">
    <property type="entry name" value="ALANINE RACEMASE"/>
    <property type="match status" value="1"/>
</dbReference>
<evidence type="ECO:0000256" key="1">
    <source>
        <dbReference type="ARBA" id="ARBA00000316"/>
    </source>
</evidence>
<feature type="domain" description="Alanine racemase C-terminal" evidence="9">
    <location>
        <begin position="440"/>
        <end position="576"/>
    </location>
</feature>
<evidence type="ECO:0000256" key="3">
    <source>
        <dbReference type="ARBA" id="ARBA00022898"/>
    </source>
</evidence>
<dbReference type="InterPro" id="IPR020622">
    <property type="entry name" value="Ala_racemase_pyridoxalP-BS"/>
</dbReference>
<dbReference type="HAMAP" id="MF_01201">
    <property type="entry name" value="Ala_racemase"/>
    <property type="match status" value="1"/>
</dbReference>
<dbReference type="Pfam" id="PF00842">
    <property type="entry name" value="Ala_racemase_C"/>
    <property type="match status" value="1"/>
</dbReference>
<dbReference type="UniPathway" id="UPA00042">
    <property type="reaction ID" value="UER00497"/>
</dbReference>
<dbReference type="GO" id="GO:0008784">
    <property type="term" value="F:alanine racemase activity"/>
    <property type="evidence" value="ECO:0007669"/>
    <property type="project" value="UniProtKB-UniRule"/>
</dbReference>
<dbReference type="Gene3D" id="3.20.20.10">
    <property type="entry name" value="Alanine racemase"/>
    <property type="match status" value="1"/>
</dbReference>
<dbReference type="PRINTS" id="PR00992">
    <property type="entry name" value="ALARACEMASE"/>
</dbReference>
<dbReference type="GO" id="GO:0030632">
    <property type="term" value="P:D-alanine biosynthetic process"/>
    <property type="evidence" value="ECO:0007669"/>
    <property type="project" value="UniProtKB-UniRule"/>
</dbReference>